<evidence type="ECO:0000256" key="5">
    <source>
        <dbReference type="PIRNR" id="PIRNR017811"/>
    </source>
</evidence>
<keyword evidence="3 5" id="KW-0649">Protein kinase inhibitor</keyword>
<proteinExistence type="inferred from homology"/>
<dbReference type="AlphaFoldDB" id="A0A9Q1QVU6"/>
<gene>
    <name evidence="8" type="ORF">K7X08_023786</name>
</gene>
<keyword evidence="9" id="KW-1185">Reference proteome</keyword>
<accession>A0A9Q1QVU6</accession>
<dbReference type="OrthoDB" id="1300496at2759"/>
<evidence type="ECO:0000256" key="3">
    <source>
        <dbReference type="ARBA" id="ARBA00023013"/>
    </source>
</evidence>
<evidence type="ECO:0000313" key="8">
    <source>
        <dbReference type="EMBL" id="KAJ8530905.1"/>
    </source>
</evidence>
<dbReference type="PIRSF" id="PIRSF017811">
    <property type="entry name" value="CDK_inhib_pln"/>
    <property type="match status" value="1"/>
</dbReference>
<comment type="similarity">
    <text evidence="2 5">Belongs to the CDI family. ICK/KRP subfamily.</text>
</comment>
<sequence length="190" mass="21377">MDVSDVDLDVSPATKKRKICDADVKLMSPALIRLRSHSGVVEDTPAAGSLVSPATLVNLKENYASSEPEVSSTSCCSRNSKSLDLDENGMEVIVASKENTQMMLSGELESTKRPKSENSSRRITPAKMAKHENSPRRIMPEKVPSRNEIEEFFAACEKDMFKQFREKYNFDFEKEEPLEGRNEWVQRIGT</sequence>
<dbReference type="InterPro" id="IPR044898">
    <property type="entry name" value="CDI_dom_sf"/>
</dbReference>
<dbReference type="EMBL" id="JAJAGQ010000021">
    <property type="protein sequence ID" value="KAJ8530905.1"/>
    <property type="molecule type" value="Genomic_DNA"/>
</dbReference>
<dbReference type="Pfam" id="PF02234">
    <property type="entry name" value="CDI"/>
    <property type="match status" value="1"/>
</dbReference>
<reference evidence="9" key="1">
    <citation type="journal article" date="2023" name="Proc. Natl. Acad. Sci. U.S.A.">
        <title>Genomic and structural basis for evolution of tropane alkaloid biosynthesis.</title>
        <authorList>
            <person name="Wanga Y.-J."/>
            <person name="Taina T."/>
            <person name="Yua J.-Y."/>
            <person name="Lia J."/>
            <person name="Xua B."/>
            <person name="Chenc J."/>
            <person name="D'Auriad J.C."/>
            <person name="Huanga J.-P."/>
            <person name="Huanga S.-X."/>
        </authorList>
    </citation>
    <scope>NUCLEOTIDE SEQUENCE [LARGE SCALE GENOMIC DNA]</scope>
    <source>
        <strain evidence="9">cv. KIB-2019</strain>
    </source>
</reference>
<comment type="subcellular location">
    <subcellularLocation>
        <location evidence="1">Nucleus</location>
        <location evidence="1">Nucleoplasm</location>
    </subcellularLocation>
</comment>
<dbReference type="Gene3D" id="4.10.365.10">
    <property type="entry name" value="p27"/>
    <property type="match status" value="1"/>
</dbReference>
<feature type="region of interest" description="Disordered" evidence="6">
    <location>
        <begin position="108"/>
        <end position="136"/>
    </location>
</feature>
<comment type="caution">
    <text evidence="8">The sequence shown here is derived from an EMBL/GenBank/DDBJ whole genome shotgun (WGS) entry which is preliminary data.</text>
</comment>
<feature type="domain" description="Cyclin-dependent kinase inhibitor" evidence="7">
    <location>
        <begin position="143"/>
        <end position="186"/>
    </location>
</feature>
<protein>
    <recommendedName>
        <fullName evidence="5">Cyclin-dependent kinase inhibitor</fullName>
    </recommendedName>
</protein>
<evidence type="ECO:0000256" key="1">
    <source>
        <dbReference type="ARBA" id="ARBA00004642"/>
    </source>
</evidence>
<dbReference type="GO" id="GO:0005654">
    <property type="term" value="C:nucleoplasm"/>
    <property type="evidence" value="ECO:0007669"/>
    <property type="project" value="UniProtKB-SubCell"/>
</dbReference>
<evidence type="ECO:0000313" key="9">
    <source>
        <dbReference type="Proteomes" id="UP001152561"/>
    </source>
</evidence>
<evidence type="ECO:0000259" key="7">
    <source>
        <dbReference type="Pfam" id="PF02234"/>
    </source>
</evidence>
<evidence type="ECO:0000256" key="4">
    <source>
        <dbReference type="ARBA" id="ARBA00023306"/>
    </source>
</evidence>
<dbReference type="GO" id="GO:0004861">
    <property type="term" value="F:cyclin-dependent protein serine/threonine kinase inhibitor activity"/>
    <property type="evidence" value="ECO:0007669"/>
    <property type="project" value="UniProtKB-UniRule"/>
</dbReference>
<dbReference type="InterPro" id="IPR003175">
    <property type="entry name" value="CDI_dom"/>
</dbReference>
<dbReference type="GO" id="GO:0051726">
    <property type="term" value="P:regulation of cell cycle"/>
    <property type="evidence" value="ECO:0007669"/>
    <property type="project" value="InterPro"/>
</dbReference>
<name>A0A9Q1QVU6_9SOLA</name>
<organism evidence="8 9">
    <name type="scientific">Anisodus acutangulus</name>
    <dbReference type="NCBI Taxonomy" id="402998"/>
    <lineage>
        <taxon>Eukaryota</taxon>
        <taxon>Viridiplantae</taxon>
        <taxon>Streptophyta</taxon>
        <taxon>Embryophyta</taxon>
        <taxon>Tracheophyta</taxon>
        <taxon>Spermatophyta</taxon>
        <taxon>Magnoliopsida</taxon>
        <taxon>eudicotyledons</taxon>
        <taxon>Gunneridae</taxon>
        <taxon>Pentapetalae</taxon>
        <taxon>asterids</taxon>
        <taxon>lamiids</taxon>
        <taxon>Solanales</taxon>
        <taxon>Solanaceae</taxon>
        <taxon>Solanoideae</taxon>
        <taxon>Hyoscyameae</taxon>
        <taxon>Anisodus</taxon>
    </lineage>
</organism>
<dbReference type="InterPro" id="IPR044275">
    <property type="entry name" value="KRP"/>
</dbReference>
<dbReference type="Proteomes" id="UP001152561">
    <property type="component" value="Unassembled WGS sequence"/>
</dbReference>
<evidence type="ECO:0000256" key="2">
    <source>
        <dbReference type="ARBA" id="ARBA00010274"/>
    </source>
</evidence>
<feature type="compositionally biased region" description="Basic and acidic residues" evidence="6">
    <location>
        <begin position="109"/>
        <end position="120"/>
    </location>
</feature>
<evidence type="ECO:0000256" key="6">
    <source>
        <dbReference type="SAM" id="MobiDB-lite"/>
    </source>
</evidence>
<dbReference type="PANTHER" id="PTHR46776">
    <property type="entry name" value="CYCLIN-DEPENDENT KINASE INHIBITOR 4-RELATED"/>
    <property type="match status" value="1"/>
</dbReference>
<keyword evidence="4" id="KW-0131">Cell cycle</keyword>